<dbReference type="Proteomes" id="UP000029981">
    <property type="component" value="Chromosome 5"/>
</dbReference>
<reference evidence="1 2" key="2">
    <citation type="journal article" date="2009" name="PLoS ONE">
        <title>An integrated genetic and cytogenetic map of the cucumber genome.</title>
        <authorList>
            <person name="Ren Y."/>
            <person name="Zhang Z."/>
            <person name="Liu J."/>
            <person name="Staub J.E."/>
            <person name="Han Y."/>
            <person name="Cheng Z."/>
            <person name="Li X."/>
            <person name="Lu J."/>
            <person name="Miao H."/>
            <person name="Kang H."/>
            <person name="Xie B."/>
            <person name="Gu X."/>
            <person name="Wang X."/>
            <person name="Du Y."/>
            <person name="Jin W."/>
            <person name="Huang S."/>
        </authorList>
    </citation>
    <scope>NUCLEOTIDE SEQUENCE [LARGE SCALE GENOMIC DNA]</scope>
    <source>
        <strain evidence="2">cv. 9930</strain>
    </source>
</reference>
<reference evidence="1 2" key="4">
    <citation type="journal article" date="2011" name="BMC Genomics">
        <title>RNA-Seq improves annotation of protein-coding genes in the cucumber genome.</title>
        <authorList>
            <person name="Li Z."/>
            <person name="Zhang Z."/>
            <person name="Yan P."/>
            <person name="Huang S."/>
            <person name="Fei Z."/>
            <person name="Lin K."/>
        </authorList>
    </citation>
    <scope>NUCLEOTIDE SEQUENCE [LARGE SCALE GENOMIC DNA]</scope>
    <source>
        <strain evidence="2">cv. 9930</strain>
    </source>
</reference>
<sequence length="105" mass="11402">MFSLNNRLRSEGRFEVMFKINKRKDVSSLPLRVPRLPKLTAARGFPPTNLPTAHVVSGSRCPRPLVCLPPVFLSPNPSLAALCLPLKSRPSATAAAGEINNEVEA</sequence>
<dbReference type="AlphaFoldDB" id="A0A0A0KSP9"/>
<dbReference type="Gramene" id="KGN52620">
    <property type="protein sequence ID" value="KGN52620"/>
    <property type="gene ID" value="Csa_5G647420"/>
</dbReference>
<gene>
    <name evidence="1" type="ORF">Csa_5G647420</name>
</gene>
<keyword evidence="2" id="KW-1185">Reference proteome</keyword>
<name>A0A0A0KSP9_CUCSA</name>
<reference evidence="1 2" key="1">
    <citation type="journal article" date="2009" name="Nat. Genet.">
        <title>The genome of the cucumber, Cucumis sativus L.</title>
        <authorList>
            <person name="Huang S."/>
            <person name="Li R."/>
            <person name="Zhang Z."/>
            <person name="Li L."/>
            <person name="Gu X."/>
            <person name="Fan W."/>
            <person name="Lucas W.J."/>
            <person name="Wang X."/>
            <person name="Xie B."/>
            <person name="Ni P."/>
            <person name="Ren Y."/>
            <person name="Zhu H."/>
            <person name="Li J."/>
            <person name="Lin K."/>
            <person name="Jin W."/>
            <person name="Fei Z."/>
            <person name="Li G."/>
            <person name="Staub J."/>
            <person name="Kilian A."/>
            <person name="van der Vossen E.A."/>
            <person name="Wu Y."/>
            <person name="Guo J."/>
            <person name="He J."/>
            <person name="Jia Z."/>
            <person name="Ren Y."/>
            <person name="Tian G."/>
            <person name="Lu Y."/>
            <person name="Ruan J."/>
            <person name="Qian W."/>
            <person name="Wang M."/>
            <person name="Huang Q."/>
            <person name="Li B."/>
            <person name="Xuan Z."/>
            <person name="Cao J."/>
            <person name="Asan"/>
            <person name="Wu Z."/>
            <person name="Zhang J."/>
            <person name="Cai Q."/>
            <person name="Bai Y."/>
            <person name="Zhao B."/>
            <person name="Han Y."/>
            <person name="Li Y."/>
            <person name="Li X."/>
            <person name="Wang S."/>
            <person name="Shi Q."/>
            <person name="Liu S."/>
            <person name="Cho W.K."/>
            <person name="Kim J.Y."/>
            <person name="Xu Y."/>
            <person name="Heller-Uszynska K."/>
            <person name="Miao H."/>
            <person name="Cheng Z."/>
            <person name="Zhang S."/>
            <person name="Wu J."/>
            <person name="Yang Y."/>
            <person name="Kang H."/>
            <person name="Li M."/>
            <person name="Liang H."/>
            <person name="Ren X."/>
            <person name="Shi Z."/>
            <person name="Wen M."/>
            <person name="Jian M."/>
            <person name="Yang H."/>
            <person name="Zhang G."/>
            <person name="Yang Z."/>
            <person name="Chen R."/>
            <person name="Liu S."/>
            <person name="Li J."/>
            <person name="Ma L."/>
            <person name="Liu H."/>
            <person name="Zhou Y."/>
            <person name="Zhao J."/>
            <person name="Fang X."/>
            <person name="Li G."/>
            <person name="Fang L."/>
            <person name="Li Y."/>
            <person name="Liu D."/>
            <person name="Zheng H."/>
            <person name="Zhang Y."/>
            <person name="Qin N."/>
            <person name="Li Z."/>
            <person name="Yang G."/>
            <person name="Yang S."/>
            <person name="Bolund L."/>
            <person name="Kristiansen K."/>
            <person name="Zheng H."/>
            <person name="Li S."/>
            <person name="Zhang X."/>
            <person name="Yang H."/>
            <person name="Wang J."/>
            <person name="Sun R."/>
            <person name="Zhang B."/>
            <person name="Jiang S."/>
            <person name="Wang J."/>
            <person name="Du Y."/>
            <person name="Li S."/>
        </authorList>
    </citation>
    <scope>NUCLEOTIDE SEQUENCE [LARGE SCALE GENOMIC DNA]</scope>
    <source>
        <strain evidence="2">cv. 9930</strain>
    </source>
</reference>
<dbReference type="EMBL" id="CM002926">
    <property type="protein sequence ID" value="KGN52620.1"/>
    <property type="molecule type" value="Genomic_DNA"/>
</dbReference>
<reference evidence="1 2" key="3">
    <citation type="journal article" date="2010" name="BMC Genomics">
        <title>Transcriptome sequencing and comparative analysis of cucumber flowers with different sex types.</title>
        <authorList>
            <person name="Guo S."/>
            <person name="Zheng Y."/>
            <person name="Joung J.G."/>
            <person name="Liu S."/>
            <person name="Zhang Z."/>
            <person name="Crasta O.R."/>
            <person name="Sobral B.W."/>
            <person name="Xu Y."/>
            <person name="Huang S."/>
            <person name="Fei Z."/>
        </authorList>
    </citation>
    <scope>NUCLEOTIDE SEQUENCE [LARGE SCALE GENOMIC DNA]</scope>
    <source>
        <strain evidence="2">cv. 9930</strain>
    </source>
</reference>
<evidence type="ECO:0000313" key="1">
    <source>
        <dbReference type="EMBL" id="KGN52620.1"/>
    </source>
</evidence>
<protein>
    <submittedName>
        <fullName evidence="1">Uncharacterized protein</fullName>
    </submittedName>
</protein>
<organism evidence="1 2">
    <name type="scientific">Cucumis sativus</name>
    <name type="common">Cucumber</name>
    <dbReference type="NCBI Taxonomy" id="3659"/>
    <lineage>
        <taxon>Eukaryota</taxon>
        <taxon>Viridiplantae</taxon>
        <taxon>Streptophyta</taxon>
        <taxon>Embryophyta</taxon>
        <taxon>Tracheophyta</taxon>
        <taxon>Spermatophyta</taxon>
        <taxon>Magnoliopsida</taxon>
        <taxon>eudicotyledons</taxon>
        <taxon>Gunneridae</taxon>
        <taxon>Pentapetalae</taxon>
        <taxon>rosids</taxon>
        <taxon>fabids</taxon>
        <taxon>Cucurbitales</taxon>
        <taxon>Cucurbitaceae</taxon>
        <taxon>Benincaseae</taxon>
        <taxon>Cucumis</taxon>
    </lineage>
</organism>
<accession>A0A0A0KSP9</accession>
<evidence type="ECO:0000313" key="2">
    <source>
        <dbReference type="Proteomes" id="UP000029981"/>
    </source>
</evidence>
<proteinExistence type="predicted"/>